<dbReference type="Proteomes" id="UP000657372">
    <property type="component" value="Unassembled WGS sequence"/>
</dbReference>
<evidence type="ECO:0000313" key="2">
    <source>
        <dbReference type="Proteomes" id="UP000657372"/>
    </source>
</evidence>
<evidence type="ECO:0000313" key="1">
    <source>
        <dbReference type="EMBL" id="MBF8179045.1"/>
    </source>
</evidence>
<name>A0ABS0EWC5_9BURK</name>
<comment type="caution">
    <text evidence="1">The sequence shown here is derived from an EMBL/GenBank/DDBJ whole genome shotgun (WGS) entry which is preliminary data.</text>
</comment>
<dbReference type="RefSeq" id="WP_195876182.1">
    <property type="nucleotide sequence ID" value="NZ_JADOEL010000014.1"/>
</dbReference>
<sequence length="295" mass="31943">MSSAVESSFFPSARPFLARCLLLSALLGGVSMLTACASTISGVVWQPENAVIDPKGKWDQIGARQLLVQWTAVDNLAFVSGAGIPTAPKLPDWKRIAAEPWAKEVILGLAGNFDETKARANVEQLGALSERLAKLPTPLNVVGWYFPVEIDPTWGDAPKLATILNKLPRPLWISVYDSANVGPDDVAKWLELWLPKDVGVFFQDGVGVHAREASVALDYVTAMEKRLGKNRVRVIVEAFRPQVGGGFRAATAAELMPQLNTYGARQVYLFDGPHYVPDALVDELKAGLAKGGKQP</sequence>
<proteinExistence type="predicted"/>
<dbReference type="Gene3D" id="3.20.20.80">
    <property type="entry name" value="Glycosidases"/>
    <property type="match status" value="1"/>
</dbReference>
<reference evidence="1 2" key="1">
    <citation type="submission" date="2020-11" db="EMBL/GenBank/DDBJ databases">
        <title>WGS of Herminiimonas contaminans strain Marseille-Q4544 isolated from planarians Schmidtea mediterranea.</title>
        <authorList>
            <person name="Kangale L."/>
        </authorList>
    </citation>
    <scope>NUCLEOTIDE SEQUENCE [LARGE SCALE GENOMIC DNA]</scope>
    <source>
        <strain evidence="1 2">Marseille-Q4544</strain>
    </source>
</reference>
<protein>
    <submittedName>
        <fullName evidence="1">Uncharacterized protein</fullName>
    </submittedName>
</protein>
<dbReference type="EMBL" id="JADOEL010000014">
    <property type="protein sequence ID" value="MBF8179045.1"/>
    <property type="molecule type" value="Genomic_DNA"/>
</dbReference>
<gene>
    <name evidence="1" type="ORF">IXC47_15260</name>
</gene>
<keyword evidence="2" id="KW-1185">Reference proteome</keyword>
<accession>A0ABS0EWC5</accession>
<organism evidence="1 2">
    <name type="scientific">Herminiimonas contaminans</name>
    <dbReference type="NCBI Taxonomy" id="1111140"/>
    <lineage>
        <taxon>Bacteria</taxon>
        <taxon>Pseudomonadati</taxon>
        <taxon>Pseudomonadota</taxon>
        <taxon>Betaproteobacteria</taxon>
        <taxon>Burkholderiales</taxon>
        <taxon>Oxalobacteraceae</taxon>
        <taxon>Herminiimonas</taxon>
    </lineage>
</organism>